<dbReference type="AlphaFoldDB" id="A0A021VL56"/>
<dbReference type="InterPro" id="IPR024107">
    <property type="entry name" value="Tyr-tRNA-ligase_bac_1"/>
</dbReference>
<dbReference type="InterPro" id="IPR014729">
    <property type="entry name" value="Rossmann-like_a/b/a_fold"/>
</dbReference>
<comment type="catalytic activity">
    <reaction evidence="9 11">
        <text>tRNA(Tyr) + L-tyrosine + ATP = L-tyrosyl-tRNA(Tyr) + AMP + diphosphate + H(+)</text>
        <dbReference type="Rhea" id="RHEA:10220"/>
        <dbReference type="Rhea" id="RHEA-COMP:9706"/>
        <dbReference type="Rhea" id="RHEA-COMP:9707"/>
        <dbReference type="ChEBI" id="CHEBI:15378"/>
        <dbReference type="ChEBI" id="CHEBI:30616"/>
        <dbReference type="ChEBI" id="CHEBI:33019"/>
        <dbReference type="ChEBI" id="CHEBI:58315"/>
        <dbReference type="ChEBI" id="CHEBI:78442"/>
        <dbReference type="ChEBI" id="CHEBI:78536"/>
        <dbReference type="ChEBI" id="CHEBI:456215"/>
        <dbReference type="EC" id="6.1.1.1"/>
    </reaction>
</comment>
<reference evidence="14 15" key="1">
    <citation type="submission" date="2014-01" db="EMBL/GenBank/DDBJ databases">
        <title>Actinotalea ferrariae CF5-4.</title>
        <authorList>
            <person name="Chen F."/>
            <person name="Li Y."/>
            <person name="Wang G."/>
        </authorList>
    </citation>
    <scope>NUCLEOTIDE SEQUENCE [LARGE SCALE GENOMIC DNA]</scope>
    <source>
        <strain evidence="14 15">CF5-4</strain>
    </source>
</reference>
<keyword evidence="8 11" id="KW-0030">Aminoacyl-tRNA synthetase</keyword>
<name>A0A021VL56_9CELL</name>
<dbReference type="GO" id="GO:0006437">
    <property type="term" value="P:tyrosyl-tRNA aminoacylation"/>
    <property type="evidence" value="ECO:0007669"/>
    <property type="project" value="UniProtKB-UniRule"/>
</dbReference>
<keyword evidence="5 11" id="KW-0067">ATP-binding</keyword>
<keyword evidence="7 11" id="KW-0648">Protein biosynthesis</keyword>
<dbReference type="InterPro" id="IPR024088">
    <property type="entry name" value="Tyr-tRNA-ligase_bac-type"/>
</dbReference>
<dbReference type="GO" id="GO:0003723">
    <property type="term" value="F:RNA binding"/>
    <property type="evidence" value="ECO:0007669"/>
    <property type="project" value="UniProtKB-KW"/>
</dbReference>
<evidence type="ECO:0000256" key="2">
    <source>
        <dbReference type="ARBA" id="ARBA00022490"/>
    </source>
</evidence>
<organism evidence="14 15">
    <name type="scientific">Actinotalea ferrariae CF5-4</name>
    <dbReference type="NCBI Taxonomy" id="948458"/>
    <lineage>
        <taxon>Bacteria</taxon>
        <taxon>Bacillati</taxon>
        <taxon>Actinomycetota</taxon>
        <taxon>Actinomycetes</taxon>
        <taxon>Micrococcales</taxon>
        <taxon>Cellulomonadaceae</taxon>
        <taxon>Actinotalea</taxon>
    </lineage>
</organism>
<dbReference type="HAMAP" id="MF_02006">
    <property type="entry name" value="Tyr_tRNA_synth_type1"/>
    <property type="match status" value="1"/>
</dbReference>
<evidence type="ECO:0000313" key="14">
    <source>
        <dbReference type="EMBL" id="EYR61944.1"/>
    </source>
</evidence>
<dbReference type="InterPro" id="IPR036986">
    <property type="entry name" value="S4_RNA-bd_sf"/>
</dbReference>
<feature type="binding site" evidence="11">
    <location>
        <position position="170"/>
    </location>
    <ligand>
        <name>L-tyrosine</name>
        <dbReference type="ChEBI" id="CHEBI:58315"/>
    </ligand>
</feature>
<evidence type="ECO:0000256" key="4">
    <source>
        <dbReference type="ARBA" id="ARBA00022741"/>
    </source>
</evidence>
<dbReference type="FunFam" id="3.40.50.620:FF:000008">
    <property type="entry name" value="Tyrosine--tRNA ligase"/>
    <property type="match status" value="1"/>
</dbReference>
<evidence type="ECO:0000256" key="1">
    <source>
        <dbReference type="ARBA" id="ARBA00004496"/>
    </source>
</evidence>
<dbReference type="RefSeq" id="WP_034229357.1">
    <property type="nucleotide sequence ID" value="NZ_AXCW01000398.1"/>
</dbReference>
<dbReference type="EC" id="6.1.1.1" evidence="11"/>
<dbReference type="SUPFAM" id="SSF55174">
    <property type="entry name" value="Alpha-L RNA-binding motif"/>
    <property type="match status" value="1"/>
</dbReference>
<evidence type="ECO:0000313" key="15">
    <source>
        <dbReference type="Proteomes" id="UP000019753"/>
    </source>
</evidence>
<sequence>MVDILDELRWRGLLAQTTDEQALREALAAGPVTLYCGFDPTAASLHHGHLVQLVVLRHLQQAGHRVLALVGGATGLIGDPRMSGERVLNTKETVAEWVDRLRSQIERFLDFEGDDAARMVNNLEWTGELSAIDFLREVGKHYRLGTMLAKDTVARRLASEEGISFTEFSYQILQGMDFLELHRRYGCTLQTGGNDQWGNLLSGVELVRKAEHAAVHALTTPLITKADGTKFGKSEGGAIWLAPDMMSPYAFYQFWLNTDDADVARYLRIFTFLTREEIAELEREVAERPAARAAQRALAGEVTTLVHGAEATDKVIAASQALFGRGELAQLDPATLGAAVAELPRAGVVDHGTEVVDLLVSTGLVAGRAAGRRAIAEGGVSVNNVRVTDEAAVLGPDALLHGRWAVLRRGKKTLAVVERTP</sequence>
<keyword evidence="3 11" id="KW-0436">Ligase</keyword>
<feature type="domain" description="Tyrosine--tRNA ligase SYY-like C-terminal" evidence="13">
    <location>
        <begin position="340"/>
        <end position="414"/>
    </location>
</feature>
<dbReference type="Pfam" id="PF22421">
    <property type="entry name" value="SYY_C-terminal"/>
    <property type="match status" value="1"/>
</dbReference>
<comment type="similarity">
    <text evidence="10 11">Belongs to the class-I aminoacyl-tRNA synthetase family. TyrS type 1 subfamily.</text>
</comment>
<comment type="caution">
    <text evidence="14">The sequence shown here is derived from an EMBL/GenBank/DDBJ whole genome shotgun (WGS) entry which is preliminary data.</text>
</comment>
<evidence type="ECO:0000256" key="5">
    <source>
        <dbReference type="ARBA" id="ARBA00022840"/>
    </source>
</evidence>
<evidence type="ECO:0000256" key="6">
    <source>
        <dbReference type="ARBA" id="ARBA00022884"/>
    </source>
</evidence>
<feature type="binding site" evidence="11">
    <location>
        <position position="233"/>
    </location>
    <ligand>
        <name>ATP</name>
        <dbReference type="ChEBI" id="CHEBI:30616"/>
    </ligand>
</feature>
<keyword evidence="2 11" id="KW-0963">Cytoplasm</keyword>
<dbReference type="PANTHER" id="PTHR11766">
    <property type="entry name" value="TYROSYL-TRNA SYNTHETASE"/>
    <property type="match status" value="1"/>
</dbReference>
<dbReference type="GO" id="GO:0042803">
    <property type="term" value="F:protein homodimerization activity"/>
    <property type="evidence" value="ECO:0007669"/>
    <property type="project" value="UniProtKB-ARBA"/>
</dbReference>
<dbReference type="InterPro" id="IPR002307">
    <property type="entry name" value="Tyr-tRNA-ligase"/>
</dbReference>
<dbReference type="OrthoDB" id="9804243at2"/>
<keyword evidence="6 12" id="KW-0694">RNA-binding</keyword>
<evidence type="ECO:0000256" key="3">
    <source>
        <dbReference type="ARBA" id="ARBA00022598"/>
    </source>
</evidence>
<dbReference type="Pfam" id="PF00579">
    <property type="entry name" value="tRNA-synt_1b"/>
    <property type="match status" value="1"/>
</dbReference>
<gene>
    <name evidence="11" type="primary">tyrS</name>
    <name evidence="14" type="ORF">N866_13990</name>
</gene>
<evidence type="ECO:0000256" key="10">
    <source>
        <dbReference type="ARBA" id="ARBA00060965"/>
    </source>
</evidence>
<dbReference type="CDD" id="cd00165">
    <property type="entry name" value="S4"/>
    <property type="match status" value="1"/>
</dbReference>
<dbReference type="GO" id="GO:0005829">
    <property type="term" value="C:cytosol"/>
    <property type="evidence" value="ECO:0007669"/>
    <property type="project" value="TreeGrafter"/>
</dbReference>
<evidence type="ECO:0000256" key="12">
    <source>
        <dbReference type="PROSITE-ProRule" id="PRU00182"/>
    </source>
</evidence>
<evidence type="ECO:0000256" key="7">
    <source>
        <dbReference type="ARBA" id="ARBA00022917"/>
    </source>
</evidence>
<dbReference type="Gene3D" id="1.10.240.10">
    <property type="entry name" value="Tyrosyl-Transfer RNA Synthetase"/>
    <property type="match status" value="1"/>
</dbReference>
<dbReference type="FunFam" id="1.10.240.10:FF:000001">
    <property type="entry name" value="Tyrosine--tRNA ligase"/>
    <property type="match status" value="1"/>
</dbReference>
<dbReference type="InterPro" id="IPR054608">
    <property type="entry name" value="SYY-like_C"/>
</dbReference>
<dbReference type="PROSITE" id="PS50889">
    <property type="entry name" value="S4"/>
    <property type="match status" value="1"/>
</dbReference>
<keyword evidence="4 11" id="KW-0547">Nucleotide-binding</keyword>
<dbReference type="GO" id="GO:0005524">
    <property type="term" value="F:ATP binding"/>
    <property type="evidence" value="ECO:0007669"/>
    <property type="project" value="UniProtKB-UniRule"/>
</dbReference>
<protein>
    <recommendedName>
        <fullName evidence="11">Tyrosine--tRNA ligase</fullName>
        <ecNumber evidence="11">6.1.1.1</ecNumber>
    </recommendedName>
    <alternativeName>
        <fullName evidence="11">Tyrosyl-tRNA synthetase</fullName>
        <shortName evidence="11">TyrRS</shortName>
    </alternativeName>
</protein>
<keyword evidence="15" id="KW-1185">Reference proteome</keyword>
<dbReference type="PRINTS" id="PR01040">
    <property type="entry name" value="TRNASYNTHTYR"/>
</dbReference>
<feature type="binding site" evidence="11">
    <location>
        <position position="174"/>
    </location>
    <ligand>
        <name>L-tyrosine</name>
        <dbReference type="ChEBI" id="CHEBI:58315"/>
    </ligand>
</feature>
<comment type="subunit">
    <text evidence="11">Homodimer.</text>
</comment>
<dbReference type="InterPro" id="IPR002305">
    <property type="entry name" value="aa-tRNA-synth_Ic"/>
</dbReference>
<dbReference type="Proteomes" id="UP000019753">
    <property type="component" value="Unassembled WGS sequence"/>
</dbReference>
<evidence type="ECO:0000256" key="9">
    <source>
        <dbReference type="ARBA" id="ARBA00048248"/>
    </source>
</evidence>
<proteinExistence type="inferred from homology"/>
<evidence type="ECO:0000256" key="11">
    <source>
        <dbReference type="HAMAP-Rule" id="MF_02006"/>
    </source>
</evidence>
<comment type="subcellular location">
    <subcellularLocation>
        <location evidence="1 11">Cytoplasm</location>
    </subcellularLocation>
</comment>
<feature type="short sequence motif" description="'KMSKS' region" evidence="11">
    <location>
        <begin position="230"/>
        <end position="234"/>
    </location>
</feature>
<dbReference type="NCBIfam" id="TIGR00234">
    <property type="entry name" value="tyrS"/>
    <property type="match status" value="1"/>
</dbReference>
<dbReference type="Gene3D" id="3.40.50.620">
    <property type="entry name" value="HUPs"/>
    <property type="match status" value="1"/>
</dbReference>
<comment type="caution">
    <text evidence="11">Lacks conserved residue(s) required for the propagation of feature annotation.</text>
</comment>
<dbReference type="GO" id="GO:0004831">
    <property type="term" value="F:tyrosine-tRNA ligase activity"/>
    <property type="evidence" value="ECO:0007669"/>
    <property type="project" value="UniProtKB-UniRule"/>
</dbReference>
<dbReference type="PANTHER" id="PTHR11766:SF0">
    <property type="entry name" value="TYROSINE--TRNA LIGASE, MITOCHONDRIAL"/>
    <property type="match status" value="1"/>
</dbReference>
<dbReference type="SUPFAM" id="SSF52374">
    <property type="entry name" value="Nucleotidylyl transferase"/>
    <property type="match status" value="1"/>
</dbReference>
<evidence type="ECO:0000259" key="13">
    <source>
        <dbReference type="Pfam" id="PF22421"/>
    </source>
</evidence>
<comment type="function">
    <text evidence="11">Catalyzes the attachment of tyrosine to tRNA(Tyr) in a two-step reaction: tyrosine is first activated by ATP to form Tyr-AMP and then transferred to the acceptor end of tRNA(Tyr).</text>
</comment>
<feature type="binding site" evidence="11">
    <location>
        <position position="35"/>
    </location>
    <ligand>
        <name>L-tyrosine</name>
        <dbReference type="ChEBI" id="CHEBI:58315"/>
    </ligand>
</feature>
<dbReference type="Gene3D" id="3.10.290.10">
    <property type="entry name" value="RNA-binding S4 domain"/>
    <property type="match status" value="1"/>
</dbReference>
<dbReference type="CDD" id="cd00805">
    <property type="entry name" value="TyrRS_core"/>
    <property type="match status" value="1"/>
</dbReference>
<accession>A0A021VL56</accession>
<evidence type="ECO:0000256" key="8">
    <source>
        <dbReference type="ARBA" id="ARBA00023146"/>
    </source>
</evidence>
<dbReference type="EMBL" id="AXCW01000398">
    <property type="protein sequence ID" value="EYR61944.1"/>
    <property type="molecule type" value="Genomic_DNA"/>
</dbReference>